<proteinExistence type="inferred from homology"/>
<dbReference type="PANTHER" id="PTHR28004">
    <property type="entry name" value="ZGC:162816-RELATED"/>
    <property type="match status" value="1"/>
</dbReference>
<dbReference type="InterPro" id="IPR026956">
    <property type="entry name" value="D-ser_dehydrat-like_dom"/>
</dbReference>
<organism evidence="4 5">
    <name type="scientific">Brachybacterium kimchii</name>
    <dbReference type="NCBI Taxonomy" id="2942909"/>
    <lineage>
        <taxon>Bacteria</taxon>
        <taxon>Bacillati</taxon>
        <taxon>Actinomycetota</taxon>
        <taxon>Actinomycetes</taxon>
        <taxon>Micrococcales</taxon>
        <taxon>Dermabacteraceae</taxon>
        <taxon>Brachybacterium</taxon>
    </lineage>
</organism>
<comment type="similarity">
    <text evidence="1">Belongs to the DSD1 family.</text>
</comment>
<dbReference type="InterPro" id="IPR001608">
    <property type="entry name" value="Ala_racemase_N"/>
</dbReference>
<protein>
    <submittedName>
        <fullName evidence="4">Alanine racemase</fullName>
        <ecNumber evidence="4">5.1.1.1</ecNumber>
    </submittedName>
</protein>
<feature type="domain" description="D-serine dehydratase-like" evidence="3">
    <location>
        <begin position="304"/>
        <end position="412"/>
    </location>
</feature>
<accession>A0ABY4N3X9</accession>
<dbReference type="InterPro" id="IPR029066">
    <property type="entry name" value="PLP-binding_barrel"/>
</dbReference>
<dbReference type="Pfam" id="PF14031">
    <property type="entry name" value="D-ser_dehydrat"/>
    <property type="match status" value="1"/>
</dbReference>
<evidence type="ECO:0000259" key="3">
    <source>
        <dbReference type="SMART" id="SM01119"/>
    </source>
</evidence>
<evidence type="ECO:0000256" key="1">
    <source>
        <dbReference type="ARBA" id="ARBA00005323"/>
    </source>
</evidence>
<dbReference type="GO" id="GO:0008784">
    <property type="term" value="F:alanine racemase activity"/>
    <property type="evidence" value="ECO:0007669"/>
    <property type="project" value="UniProtKB-EC"/>
</dbReference>
<dbReference type="Gene3D" id="2.40.37.20">
    <property type="entry name" value="D-serine dehydratase-like domain"/>
    <property type="match status" value="1"/>
</dbReference>
<name>A0ABY4N3X9_9MICO</name>
<keyword evidence="2" id="KW-0456">Lyase</keyword>
<sequence>MTTTQPTPPTTRTVTADDKSFPAVLVGRDVADLDAPLAEFSTPLFVLDREAMDHNLATMAAWTSARGLELMPHGKTTMAPTLWHRQLAAGATGITAATPWQASVALRAGIPTVQIANMCLDPGQLRQLAAHLAAHTEQEVVCWADSLAAVGLMEQSLPADARLGVLVELGADGGRTGARREDEAVAIAERIAASPVLALRGVAGYEGALAHDRSPGSLATVGAYCRRLAALVEQVRPLVDGTPWVTAGGSAYFDLVAEAFAGLQDVRAILRSGAYIVHDSGFYRGISPLDATRGVAPEEALRPAMRAYARVVSQPEPGLGLLDAGKRDVPFDEGLPTVLAVADELGGQERAVEPGAFEVTALNDQHTFVRWGAAGTAGVEGAAPLAVGQVVTLGLSHPCTAFDKWRLVPVVDGSGTVVEGVATTF</sequence>
<dbReference type="RefSeq" id="WP_249478474.1">
    <property type="nucleotide sequence ID" value="NZ_CP097218.1"/>
</dbReference>
<dbReference type="Proteomes" id="UP001055868">
    <property type="component" value="Chromosome"/>
</dbReference>
<evidence type="ECO:0000313" key="5">
    <source>
        <dbReference type="Proteomes" id="UP001055868"/>
    </source>
</evidence>
<dbReference type="Gene3D" id="3.20.20.10">
    <property type="entry name" value="Alanine racemase"/>
    <property type="match status" value="1"/>
</dbReference>
<dbReference type="EMBL" id="CP097218">
    <property type="protein sequence ID" value="UQN29271.1"/>
    <property type="molecule type" value="Genomic_DNA"/>
</dbReference>
<dbReference type="SMART" id="SM01119">
    <property type="entry name" value="D-ser_dehydrat"/>
    <property type="match status" value="1"/>
</dbReference>
<dbReference type="InterPro" id="IPR042208">
    <property type="entry name" value="D-ser_dehydrat-like_sf"/>
</dbReference>
<gene>
    <name evidence="4" type="ORF">M4486_16805</name>
</gene>
<reference evidence="4" key="1">
    <citation type="submission" date="2022-05" db="EMBL/GenBank/DDBJ databases">
        <title>Genomic analysis of Brachybacterium sp. CBA3104.</title>
        <authorList>
            <person name="Roh S.W."/>
            <person name="Kim Y.B."/>
            <person name="Kim Y."/>
        </authorList>
    </citation>
    <scope>NUCLEOTIDE SEQUENCE</scope>
    <source>
        <strain evidence="4">CBA3104</strain>
    </source>
</reference>
<evidence type="ECO:0000256" key="2">
    <source>
        <dbReference type="ARBA" id="ARBA00023239"/>
    </source>
</evidence>
<keyword evidence="4" id="KW-0413">Isomerase</keyword>
<dbReference type="Pfam" id="PF01168">
    <property type="entry name" value="Ala_racemase_N"/>
    <property type="match status" value="1"/>
</dbReference>
<evidence type="ECO:0000313" key="4">
    <source>
        <dbReference type="EMBL" id="UQN29271.1"/>
    </source>
</evidence>
<dbReference type="EC" id="5.1.1.1" evidence="4"/>
<dbReference type="SUPFAM" id="SSF51419">
    <property type="entry name" value="PLP-binding barrel"/>
    <property type="match status" value="1"/>
</dbReference>
<dbReference type="InterPro" id="IPR051466">
    <property type="entry name" value="D-amino_acid_metab_enzyme"/>
</dbReference>
<dbReference type="PANTHER" id="PTHR28004:SF8">
    <property type="entry name" value="D-SERINE DEAMINASE"/>
    <property type="match status" value="1"/>
</dbReference>
<keyword evidence="5" id="KW-1185">Reference proteome</keyword>